<organism evidence="2 3">
    <name type="scientific">Marmota monax</name>
    <name type="common">Woodchuck</name>
    <dbReference type="NCBI Taxonomy" id="9995"/>
    <lineage>
        <taxon>Eukaryota</taxon>
        <taxon>Metazoa</taxon>
        <taxon>Chordata</taxon>
        <taxon>Craniata</taxon>
        <taxon>Vertebrata</taxon>
        <taxon>Euteleostomi</taxon>
        <taxon>Mammalia</taxon>
        <taxon>Eutheria</taxon>
        <taxon>Euarchontoglires</taxon>
        <taxon>Glires</taxon>
        <taxon>Rodentia</taxon>
        <taxon>Sciuromorpha</taxon>
        <taxon>Sciuridae</taxon>
        <taxon>Xerinae</taxon>
        <taxon>Marmotini</taxon>
        <taxon>Marmota</taxon>
    </lineage>
</organism>
<protein>
    <submittedName>
        <fullName evidence="2">Uncharacterized protein</fullName>
    </submittedName>
</protein>
<keyword evidence="3" id="KW-1185">Reference proteome</keyword>
<gene>
    <name evidence="1" type="ORF">GHT09_012924</name>
    <name evidence="2" type="ORF">MONAX_5E013869</name>
</gene>
<name>A0A5E4A760_MARMO</name>
<reference evidence="2 3" key="1">
    <citation type="submission" date="2019-04" db="EMBL/GenBank/DDBJ databases">
        <authorList>
            <person name="Alioto T."/>
            <person name="Alioto T."/>
        </authorList>
    </citation>
    <scope>NUCLEOTIDE SEQUENCE [LARGE SCALE GENOMIC DNA]</scope>
</reference>
<dbReference type="EMBL" id="WJEC01008432">
    <property type="protein sequence ID" value="KAF7462214.1"/>
    <property type="molecule type" value="Genomic_DNA"/>
</dbReference>
<proteinExistence type="predicted"/>
<reference evidence="1" key="2">
    <citation type="submission" date="2020-08" db="EMBL/GenBank/DDBJ databases">
        <authorList>
            <person name="Shumante A."/>
            <person name="Zimin A.V."/>
            <person name="Puiu D."/>
            <person name="Salzberg S.L."/>
        </authorList>
    </citation>
    <scope>NUCLEOTIDE SEQUENCE</scope>
    <source>
        <strain evidence="1">WC2-LM</strain>
        <tissue evidence="1">Liver</tissue>
    </source>
</reference>
<evidence type="ECO:0000313" key="2">
    <source>
        <dbReference type="EMBL" id="VTJ52825.1"/>
    </source>
</evidence>
<dbReference type="AlphaFoldDB" id="A0A5E4A760"/>
<dbReference type="EMBL" id="CABDUW010000022">
    <property type="protein sequence ID" value="VTJ52825.1"/>
    <property type="molecule type" value="Genomic_DNA"/>
</dbReference>
<accession>A0A5E4A760</accession>
<evidence type="ECO:0000313" key="1">
    <source>
        <dbReference type="EMBL" id="KAF7462214.1"/>
    </source>
</evidence>
<dbReference type="Proteomes" id="UP000662637">
    <property type="component" value="Unassembled WGS sequence"/>
</dbReference>
<dbReference type="Proteomes" id="UP000335636">
    <property type="component" value="Unassembled WGS sequence"/>
</dbReference>
<sequence>MEPQTPWPACSQQDTCCHCGMQQPALSQTSTADLLRSTQGQTALFLRGGSSDTGAELSLGHQWEQGTSSALTSRKRFSLFPENTRLDESELERRVKSPLSFPSPLSPGGKGHFLFHL</sequence>
<evidence type="ECO:0000313" key="3">
    <source>
        <dbReference type="Proteomes" id="UP000335636"/>
    </source>
</evidence>